<dbReference type="Pfam" id="PF02698">
    <property type="entry name" value="DUF218"/>
    <property type="match status" value="1"/>
</dbReference>
<feature type="domain" description="DUF218" evidence="2">
    <location>
        <begin position="44"/>
        <end position="169"/>
    </location>
</feature>
<evidence type="ECO:0000313" key="3">
    <source>
        <dbReference type="EMBL" id="MBL0884688.1"/>
    </source>
</evidence>
<evidence type="ECO:0000256" key="1">
    <source>
        <dbReference type="SAM" id="Phobius"/>
    </source>
</evidence>
<reference evidence="3 4" key="1">
    <citation type="journal article" date="2021" name="Arch. Microbiol.">
        <title>Myceligenerans indicum sp. nov., an actinobacterium isolated from mangrove sediment of Sundarbans, India.</title>
        <authorList>
            <person name="Asha K."/>
            <person name="Bhadury P."/>
        </authorList>
    </citation>
    <scope>NUCLEOTIDE SEQUENCE [LARGE SCALE GENOMIC DNA]</scope>
    <source>
        <strain evidence="3 4">I2</strain>
    </source>
</reference>
<dbReference type="PANTHER" id="PTHR30336:SF6">
    <property type="entry name" value="INTEGRAL MEMBRANE PROTEIN"/>
    <property type="match status" value="1"/>
</dbReference>
<keyword evidence="1" id="KW-0812">Transmembrane</keyword>
<keyword evidence="4" id="KW-1185">Reference proteome</keyword>
<dbReference type="Proteomes" id="UP000675409">
    <property type="component" value="Unassembled WGS sequence"/>
</dbReference>
<dbReference type="PANTHER" id="PTHR30336">
    <property type="entry name" value="INNER MEMBRANE PROTEIN, PROBABLE PERMEASE"/>
    <property type="match status" value="1"/>
</dbReference>
<protein>
    <submittedName>
        <fullName evidence="3">YdcF family protein</fullName>
    </submittedName>
</protein>
<evidence type="ECO:0000313" key="4">
    <source>
        <dbReference type="Proteomes" id="UP000675409"/>
    </source>
</evidence>
<name>A0ABS1LFQ7_9MICO</name>
<accession>A0ABS1LFQ7</accession>
<keyword evidence="1" id="KW-0472">Membrane</keyword>
<keyword evidence="1" id="KW-1133">Transmembrane helix</keyword>
<feature type="transmembrane region" description="Helical" evidence="1">
    <location>
        <begin position="7"/>
        <end position="26"/>
    </location>
</feature>
<gene>
    <name evidence="3" type="ORF">HGK34_00075</name>
</gene>
<sequence length="202" mass="21611">MRRVFDVFAIAVGVVTLPVALPVFWVQAMGQSRVVPSSDVPEVDAIVVLGAGLRADGSPSTYLRRRVEAGAALYRSGRADQVILSGDAHTLPGGALYDEPGSMRAYALTLGVPDDALVLDRQGFDTDATCRRVHDEYGVRTAVVVTQDFHLRRTLFTCGYAGLDAVGVGVSSKSVTPVKALLAWKLREIPASWKAAAESLLR</sequence>
<organism evidence="3 4">
    <name type="scientific">Myceligenerans indicum</name>
    <dbReference type="NCBI Taxonomy" id="2593663"/>
    <lineage>
        <taxon>Bacteria</taxon>
        <taxon>Bacillati</taxon>
        <taxon>Actinomycetota</taxon>
        <taxon>Actinomycetes</taxon>
        <taxon>Micrococcales</taxon>
        <taxon>Promicromonosporaceae</taxon>
        <taxon>Myceligenerans</taxon>
    </lineage>
</organism>
<dbReference type="InterPro" id="IPR051599">
    <property type="entry name" value="Cell_Envelope_Assoc"/>
</dbReference>
<evidence type="ECO:0000259" key="2">
    <source>
        <dbReference type="Pfam" id="PF02698"/>
    </source>
</evidence>
<proteinExistence type="predicted"/>
<dbReference type="EMBL" id="JABBYC010000001">
    <property type="protein sequence ID" value="MBL0884688.1"/>
    <property type="molecule type" value="Genomic_DNA"/>
</dbReference>
<dbReference type="InterPro" id="IPR003848">
    <property type="entry name" value="DUF218"/>
</dbReference>
<dbReference type="CDD" id="cd06259">
    <property type="entry name" value="YdcF-like"/>
    <property type="match status" value="1"/>
</dbReference>
<comment type="caution">
    <text evidence="3">The sequence shown here is derived from an EMBL/GenBank/DDBJ whole genome shotgun (WGS) entry which is preliminary data.</text>
</comment>